<accession>A0AAV5RRF2</accession>
<evidence type="ECO:0000256" key="1">
    <source>
        <dbReference type="ARBA" id="ARBA00004259"/>
    </source>
</evidence>
<evidence type="ECO:0000259" key="13">
    <source>
        <dbReference type="PROSITE" id="PS50156"/>
    </source>
</evidence>
<feature type="transmembrane region" description="Helical" evidence="11">
    <location>
        <begin position="233"/>
        <end position="254"/>
    </location>
</feature>
<evidence type="ECO:0000313" key="14">
    <source>
        <dbReference type="EMBL" id="GMM53742.1"/>
    </source>
</evidence>
<feature type="transmembrane region" description="Helical" evidence="11">
    <location>
        <begin position="343"/>
        <end position="371"/>
    </location>
</feature>
<comment type="similarity">
    <text evidence="3 11">Belongs to the HMG-CoA reductase family.</text>
</comment>
<keyword evidence="6 11" id="KW-0521">NADP</keyword>
<dbReference type="PRINTS" id="PR00071">
    <property type="entry name" value="HMGCOARDTASE"/>
</dbReference>
<keyword evidence="7 11" id="KW-1133">Transmembrane helix</keyword>
<dbReference type="Gene3D" id="3.30.70.420">
    <property type="entry name" value="Hydroxymethylglutaryl-CoA reductase, class I/II, NAD/NADP-binding domain"/>
    <property type="match status" value="1"/>
</dbReference>
<comment type="catalytic activity">
    <reaction evidence="11">
        <text>(R)-mevalonate + 2 NADP(+) + CoA = (3S)-3-hydroxy-3-methylglutaryl-CoA + 2 NADPH + 2 H(+)</text>
        <dbReference type="Rhea" id="RHEA:15989"/>
        <dbReference type="ChEBI" id="CHEBI:15378"/>
        <dbReference type="ChEBI" id="CHEBI:36464"/>
        <dbReference type="ChEBI" id="CHEBI:43074"/>
        <dbReference type="ChEBI" id="CHEBI:57287"/>
        <dbReference type="ChEBI" id="CHEBI:57783"/>
        <dbReference type="ChEBI" id="CHEBI:58349"/>
        <dbReference type="EC" id="1.1.1.34"/>
    </reaction>
</comment>
<dbReference type="SUPFAM" id="SSF56542">
    <property type="entry name" value="Substrate-binding domain of HMG-CoA reductase"/>
    <property type="match status" value="1"/>
</dbReference>
<dbReference type="GO" id="GO:0004420">
    <property type="term" value="F:hydroxymethylglutaryl-CoA reductase (NADPH) activity"/>
    <property type="evidence" value="ECO:0007669"/>
    <property type="project" value="UniProtKB-EC"/>
</dbReference>
<dbReference type="CDD" id="cd00643">
    <property type="entry name" value="HMG-CoA_reductase_classI"/>
    <property type="match status" value="1"/>
</dbReference>
<feature type="transmembrane region" description="Helical" evidence="11">
    <location>
        <begin position="413"/>
        <end position="438"/>
    </location>
</feature>
<evidence type="ECO:0000256" key="5">
    <source>
        <dbReference type="ARBA" id="ARBA00022824"/>
    </source>
</evidence>
<feature type="region of interest" description="Disordered" evidence="12">
    <location>
        <begin position="582"/>
        <end position="635"/>
    </location>
</feature>
<dbReference type="PROSITE" id="PS50065">
    <property type="entry name" value="HMG_COA_REDUCTASE_4"/>
    <property type="match status" value="1"/>
</dbReference>
<dbReference type="InterPro" id="IPR023282">
    <property type="entry name" value="HMG_CoA_Rdtase_N"/>
</dbReference>
<dbReference type="Pfam" id="PF12349">
    <property type="entry name" value="Sterol-sensing"/>
    <property type="match status" value="1"/>
</dbReference>
<keyword evidence="8 11" id="KW-0560">Oxidoreductase</keyword>
<feature type="transmembrane region" description="Helical" evidence="11">
    <location>
        <begin position="29"/>
        <end position="49"/>
    </location>
</feature>
<feature type="compositionally biased region" description="Basic residues" evidence="12">
    <location>
        <begin position="584"/>
        <end position="599"/>
    </location>
</feature>
<dbReference type="GO" id="GO:0015936">
    <property type="term" value="P:coenzyme A metabolic process"/>
    <property type="evidence" value="ECO:0007669"/>
    <property type="project" value="InterPro"/>
</dbReference>
<dbReference type="GO" id="GO:0005789">
    <property type="term" value="C:endoplasmic reticulum membrane"/>
    <property type="evidence" value="ECO:0007669"/>
    <property type="project" value="UniProtKB-SubCell"/>
</dbReference>
<proteinExistence type="inferred from homology"/>
<feature type="compositionally biased region" description="Low complexity" evidence="12">
    <location>
        <begin position="600"/>
        <end position="627"/>
    </location>
</feature>
<dbReference type="InterPro" id="IPR025583">
    <property type="entry name" value="HMG-CoA_N_dom"/>
</dbReference>
<comment type="pathway">
    <text evidence="11">Metabolic intermediate biosynthesis; (R)-mevalonate biosynthesis; (R)-mevalonate from acetyl-CoA: step 3/3.</text>
</comment>
<reference evidence="14 15" key="1">
    <citation type="journal article" date="2023" name="Elife">
        <title>Identification of key yeast species and microbe-microbe interactions impacting larval growth of Drosophila in the wild.</title>
        <authorList>
            <person name="Mure A."/>
            <person name="Sugiura Y."/>
            <person name="Maeda R."/>
            <person name="Honda K."/>
            <person name="Sakurai N."/>
            <person name="Takahashi Y."/>
            <person name="Watada M."/>
            <person name="Katoh T."/>
            <person name="Gotoh A."/>
            <person name="Gotoh Y."/>
            <person name="Taniguchi I."/>
            <person name="Nakamura K."/>
            <person name="Hayashi T."/>
            <person name="Katayama T."/>
            <person name="Uemura T."/>
            <person name="Hattori Y."/>
        </authorList>
    </citation>
    <scope>NUCLEOTIDE SEQUENCE [LARGE SCALE GENOMIC DNA]</scope>
    <source>
        <strain evidence="14 15">KH-74</strain>
    </source>
</reference>
<evidence type="ECO:0000256" key="3">
    <source>
        <dbReference type="ARBA" id="ARBA00007661"/>
    </source>
</evidence>
<dbReference type="PANTHER" id="PTHR10572:SF24">
    <property type="entry name" value="3-HYDROXY-3-METHYLGLUTARYL-COENZYME A REDUCTASE"/>
    <property type="match status" value="1"/>
</dbReference>
<dbReference type="Proteomes" id="UP001377567">
    <property type="component" value="Unassembled WGS sequence"/>
</dbReference>
<dbReference type="PROSITE" id="PS00318">
    <property type="entry name" value="HMG_COA_REDUCTASE_2"/>
    <property type="match status" value="1"/>
</dbReference>
<dbReference type="InterPro" id="IPR000731">
    <property type="entry name" value="SSD"/>
</dbReference>
<comment type="function">
    <text evidence="10">HMG-CoA reductase; part of the first module of ergosterol biosynthesis pathway constitutes by the early steps of the pathway, conserved across all eukaryotes, and which results in the formation of mevalonate from acetyl-coenzyme A (acetyl-CoA). HMG1 and HMG2 catalyze the reduction of hydroxymethylglutaryl-CoA (HMG-CoA) to mevalonate that is the rate-limiting step within the first mosule. The first module starts with the action of the cytosolic acetyl-CoA acetyltransferase ERG10 that catalyzes the formation of acetoacetyl-CoA. The hydroxymethylglutaryl-CoA synthase ERG13 then condenses acetyl-CoA with acetoacetyl-CoA to form HMG-CoA. The rate-limiting step of the early module is the reduction to mevalonate by the 3-hydroxy-3-methylglutaryl-coenzyme A (HMG-CoA) reductases HMG1 and HMG2 which are derived from a single ancestral HMGR gene by gene duplication.</text>
</comment>
<dbReference type="EC" id="1.1.1.34" evidence="11"/>
<comment type="caution">
    <text evidence="14">The sequence shown here is derived from an EMBL/GenBank/DDBJ whole genome shotgun (WGS) entry which is preliminary data.</text>
</comment>
<dbReference type="GO" id="GO:0008299">
    <property type="term" value="P:isoprenoid biosynthetic process"/>
    <property type="evidence" value="ECO:0007669"/>
    <property type="project" value="InterPro"/>
</dbReference>
<dbReference type="Gene3D" id="1.10.3270.10">
    <property type="entry name" value="HMGR, N-terminal domain"/>
    <property type="match status" value="1"/>
</dbReference>
<dbReference type="EMBL" id="BTGD01000001">
    <property type="protein sequence ID" value="GMM53742.1"/>
    <property type="molecule type" value="Genomic_DNA"/>
</dbReference>
<dbReference type="FunFam" id="3.90.770.10:FF:000001">
    <property type="entry name" value="3-hydroxy-3-methylglutaryl coenzyme A reductase"/>
    <property type="match status" value="1"/>
</dbReference>
<name>A0AAV5RRF2_MAUHU</name>
<dbReference type="InterPro" id="IPR023074">
    <property type="entry name" value="HMG_CoA_Rdtase_cat_sf"/>
</dbReference>
<dbReference type="GO" id="GO:0006696">
    <property type="term" value="P:ergosterol biosynthetic process"/>
    <property type="evidence" value="ECO:0007669"/>
    <property type="project" value="TreeGrafter"/>
</dbReference>
<dbReference type="AlphaFoldDB" id="A0AAV5RRF2"/>
<feature type="transmembrane region" description="Helical" evidence="11">
    <location>
        <begin position="319"/>
        <end position="337"/>
    </location>
</feature>
<evidence type="ECO:0000256" key="11">
    <source>
        <dbReference type="RuleBase" id="RU361219"/>
    </source>
</evidence>
<evidence type="ECO:0000256" key="4">
    <source>
        <dbReference type="ARBA" id="ARBA00022692"/>
    </source>
</evidence>
<dbReference type="PROSITE" id="PS00066">
    <property type="entry name" value="HMG_COA_REDUCTASE_1"/>
    <property type="match status" value="1"/>
</dbReference>
<dbReference type="SUPFAM" id="SSF55035">
    <property type="entry name" value="NAD-binding domain of HMG-CoA reductase"/>
    <property type="match status" value="1"/>
</dbReference>
<sequence>MPLLFQGFNRLAKPLALTAKFSAKHPIHVILSVLLFTTIAYLSVIQYYFTGLQLSTAVSSNVSADTDAYEFSNAFQTCTHFTKENPRSKEWTQISLADAMEKFPESNHFFLFKMRFDPRDETAYNLPEFNNTIYDKNNTKYVLDRNPYAIDEQLMCAKGNDNSTQWRQVQNQGTNWFDLARIVTTLYQLGTNHINEADSFDIIIISMAYITMVYTIFNLFVKLNKESEQTNYWLGISTIVNSGCSLVISLFITQRFLNRTVPVLSMIEGLPFLVVILGFKNQIKLATNALKKMSKFSISKKITPERIVYDAMMEEGGRLLQDNILCLIAFIGCSIYAQNLSILSNFCILCALIITLELFLTCTFYAAVISLKLEMKVIHRSTIIKQTLEEDGVIPMTAENISNAKENKPSSKIWLLSPTTLAFGKLFLVASFLFIHFYNFGLGSFANYQSFVEYIMNYSADSDTIIHSPKALPTFVKLLKDSKSNDGRPILISLVPTQYYEPTKRIHVIEDFILDVLHYISRAIRDRFISKLVFFALIISASINVYLLHAARIHINYTVDDLLKKKDSLLKKIREVPVTTAVANKKKGKKSKNANKKQKAQTPTPQVPTSPITTVPSQSSISSSASSGSDNSSVVKRSIDEVESILKDGREIKELEDNDIATLVVNNKLPLYALEKKLEDTTRAVLVRRKALAVLADSPVLSTERLPYKHYDYDRVFGACCENVIGYMPLPVGVIGPLVIDGVPYHIPMATTEGCLVASAMRGCKAINSGGGAVTVLTKDGMTRGPCVRFPSLARSGACKIWLDSIEGQEKIKKAFNSTSRFARLQHIQTALAGDLLFIRFRTTTGDAMGMNMISKGVEFSLKQMVEELGWSDMEVVSVSGNYCTDKKPAAINWIEGRGKSVVAEATIPGDVVRKVLKSDVNALVELNISKNLIGSAMAGSVGGFNAHAANLLTAVYLALGQDPAQNVESSNCITLMREVDGDLRISVSMPCIEVGTIGGGTVLEPQGAMLDLLGVRGPHPTSPGENARQLAKIIACAVMAGELSLCAALAAGHLVQSHMAHNRAKKPEAPAAPATIVPAVAQTQANSTEKSPEEIARLKAGSVTCIKS</sequence>
<feature type="transmembrane region" description="Helical" evidence="11">
    <location>
        <begin position="260"/>
        <end position="279"/>
    </location>
</feature>
<feature type="transmembrane region" description="Helical" evidence="11">
    <location>
        <begin position="202"/>
        <end position="221"/>
    </location>
</feature>
<dbReference type="InterPro" id="IPR053958">
    <property type="entry name" value="HMGCR/SNAP/NPC1-like_SSD"/>
</dbReference>
<feature type="transmembrane region" description="Helical" evidence="11">
    <location>
        <begin position="528"/>
        <end position="548"/>
    </location>
</feature>
<evidence type="ECO:0000256" key="8">
    <source>
        <dbReference type="ARBA" id="ARBA00023002"/>
    </source>
</evidence>
<dbReference type="PANTHER" id="PTHR10572">
    <property type="entry name" value="3-HYDROXY-3-METHYLGLUTARYL-COENZYME A REDUCTASE"/>
    <property type="match status" value="1"/>
</dbReference>
<protein>
    <recommendedName>
        <fullName evidence="11">3-hydroxy-3-methylglutaryl coenzyme A reductase</fullName>
        <shortName evidence="11">HMG-CoA reductase</shortName>
        <ecNumber evidence="11">1.1.1.34</ecNumber>
    </recommendedName>
</protein>
<dbReference type="GO" id="GO:0005778">
    <property type="term" value="C:peroxisomal membrane"/>
    <property type="evidence" value="ECO:0007669"/>
    <property type="project" value="TreeGrafter"/>
</dbReference>
<comment type="subcellular location">
    <subcellularLocation>
        <location evidence="2 11">Endoplasmic reticulum membrane</location>
        <topology evidence="2 11">Multi-pass membrane protein</topology>
    </subcellularLocation>
    <subcellularLocation>
        <location evidence="1">Nucleus envelope</location>
    </subcellularLocation>
</comment>
<evidence type="ECO:0000256" key="9">
    <source>
        <dbReference type="ARBA" id="ARBA00023136"/>
    </source>
</evidence>
<keyword evidence="15" id="KW-1185">Reference proteome</keyword>
<keyword evidence="5 11" id="KW-0256">Endoplasmic reticulum</keyword>
<dbReference type="Pfam" id="PF00368">
    <property type="entry name" value="HMG-CoA_red"/>
    <property type="match status" value="1"/>
</dbReference>
<feature type="domain" description="SSD" evidence="13">
    <location>
        <begin position="201"/>
        <end position="371"/>
    </location>
</feature>
<dbReference type="GO" id="GO:0005635">
    <property type="term" value="C:nuclear envelope"/>
    <property type="evidence" value="ECO:0007669"/>
    <property type="project" value="UniProtKB-SubCell"/>
</dbReference>
<dbReference type="InterPro" id="IPR004554">
    <property type="entry name" value="HMG_CoA_Rdtase_eu_arc"/>
</dbReference>
<dbReference type="NCBIfam" id="TIGR00533">
    <property type="entry name" value="HMG_CoA_R_NADP"/>
    <property type="match status" value="1"/>
</dbReference>
<dbReference type="PROSITE" id="PS01192">
    <property type="entry name" value="HMG_COA_REDUCTASE_3"/>
    <property type="match status" value="1"/>
</dbReference>
<keyword evidence="4 11" id="KW-0812">Transmembrane</keyword>
<keyword evidence="9 11" id="KW-0472">Membrane</keyword>
<evidence type="ECO:0000256" key="6">
    <source>
        <dbReference type="ARBA" id="ARBA00022857"/>
    </source>
</evidence>
<dbReference type="Gene3D" id="3.90.770.10">
    <property type="entry name" value="3-hydroxy-3-methylglutaryl-coenzyme A Reductase, Chain A, domain 2"/>
    <property type="match status" value="1"/>
</dbReference>
<dbReference type="FunFam" id="3.30.70.420:FF:000001">
    <property type="entry name" value="3-hydroxy-3-methylglutaryl coenzyme A reductase"/>
    <property type="match status" value="1"/>
</dbReference>
<evidence type="ECO:0000256" key="10">
    <source>
        <dbReference type="ARBA" id="ARBA00056313"/>
    </source>
</evidence>
<evidence type="ECO:0000256" key="12">
    <source>
        <dbReference type="SAM" id="MobiDB-lite"/>
    </source>
</evidence>
<dbReference type="InterPro" id="IPR023076">
    <property type="entry name" value="HMG_CoA_Rdtase_CS"/>
</dbReference>
<dbReference type="InterPro" id="IPR002202">
    <property type="entry name" value="HMG_CoA_Rdtase"/>
</dbReference>
<dbReference type="InterPro" id="IPR009023">
    <property type="entry name" value="HMG_CoA_Rdtase_NAD(P)-bd_sf"/>
</dbReference>
<gene>
    <name evidence="14" type="ORF">DAKH74_003580</name>
</gene>
<dbReference type="InterPro" id="IPR009029">
    <property type="entry name" value="HMG_CoA_Rdtase_sub-bd_dom_sf"/>
</dbReference>
<evidence type="ECO:0000256" key="7">
    <source>
        <dbReference type="ARBA" id="ARBA00022989"/>
    </source>
</evidence>
<dbReference type="Pfam" id="PF13323">
    <property type="entry name" value="HPIH"/>
    <property type="match status" value="1"/>
</dbReference>
<dbReference type="FunFam" id="1.10.3270.10:FF:000001">
    <property type="entry name" value="3-hydroxy-3-methylglutaryl coenzyme A reductase"/>
    <property type="match status" value="1"/>
</dbReference>
<dbReference type="PROSITE" id="PS50156">
    <property type="entry name" value="SSD"/>
    <property type="match status" value="1"/>
</dbReference>
<evidence type="ECO:0000256" key="2">
    <source>
        <dbReference type="ARBA" id="ARBA00004477"/>
    </source>
</evidence>
<evidence type="ECO:0000313" key="15">
    <source>
        <dbReference type="Proteomes" id="UP001377567"/>
    </source>
</evidence>
<organism evidence="14 15">
    <name type="scientific">Maudiozyma humilis</name>
    <name type="common">Sour dough yeast</name>
    <name type="synonym">Kazachstania humilis</name>
    <dbReference type="NCBI Taxonomy" id="51915"/>
    <lineage>
        <taxon>Eukaryota</taxon>
        <taxon>Fungi</taxon>
        <taxon>Dikarya</taxon>
        <taxon>Ascomycota</taxon>
        <taxon>Saccharomycotina</taxon>
        <taxon>Saccharomycetes</taxon>
        <taxon>Saccharomycetales</taxon>
        <taxon>Saccharomycetaceae</taxon>
        <taxon>Maudiozyma</taxon>
    </lineage>
</organism>